<dbReference type="Gene3D" id="3.40.50.1820">
    <property type="entry name" value="alpha/beta hydrolase"/>
    <property type="match status" value="1"/>
</dbReference>
<evidence type="ECO:0000313" key="5">
    <source>
        <dbReference type="Proteomes" id="UP001163046"/>
    </source>
</evidence>
<reference evidence="4" key="1">
    <citation type="submission" date="2023-01" db="EMBL/GenBank/DDBJ databases">
        <title>Genome assembly of the deep-sea coral Lophelia pertusa.</title>
        <authorList>
            <person name="Herrera S."/>
            <person name="Cordes E."/>
        </authorList>
    </citation>
    <scope>NUCLEOTIDE SEQUENCE</scope>
    <source>
        <strain evidence="4">USNM1676648</strain>
        <tissue evidence="4">Polyp</tissue>
    </source>
</reference>
<keyword evidence="2" id="KW-0732">Signal</keyword>
<dbReference type="AlphaFoldDB" id="A0A9W9YHX3"/>
<accession>A0A9W9YHX3</accession>
<evidence type="ECO:0000259" key="3">
    <source>
        <dbReference type="Pfam" id="PF00135"/>
    </source>
</evidence>
<comment type="caution">
    <text evidence="4">The sequence shown here is derived from an EMBL/GenBank/DDBJ whole genome shotgun (WGS) entry which is preliminary data.</text>
</comment>
<feature type="domain" description="Carboxylesterase type B" evidence="3">
    <location>
        <begin position="27"/>
        <end position="152"/>
    </location>
</feature>
<dbReference type="Pfam" id="PF00135">
    <property type="entry name" value="COesterase"/>
    <property type="match status" value="1"/>
</dbReference>
<keyword evidence="5" id="KW-1185">Reference proteome</keyword>
<proteinExistence type="inferred from homology"/>
<dbReference type="SUPFAM" id="SSF53474">
    <property type="entry name" value="alpha/beta-Hydrolases"/>
    <property type="match status" value="1"/>
</dbReference>
<protein>
    <recommendedName>
        <fullName evidence="3">Carboxylesterase type B domain-containing protein</fullName>
    </recommendedName>
</protein>
<evidence type="ECO:0000256" key="1">
    <source>
        <dbReference type="ARBA" id="ARBA00005964"/>
    </source>
</evidence>
<evidence type="ECO:0000256" key="2">
    <source>
        <dbReference type="SAM" id="SignalP"/>
    </source>
</evidence>
<dbReference type="OrthoDB" id="19653at2759"/>
<dbReference type="EMBL" id="MU827778">
    <property type="protein sequence ID" value="KAJ7340288.1"/>
    <property type="molecule type" value="Genomic_DNA"/>
</dbReference>
<gene>
    <name evidence="4" type="ORF">OS493_003021</name>
</gene>
<sequence length="156" mass="16899">MSHSLLISLAILSIFSLASSSVFASVQPIVNTAYGPVRGETLVLNTNKTLVRYLGIPFAKVNRFEAPASPKPWITTREATSFGKSCPQTAGIIIKTTEDADEQCLTVNVFVPQNKTKQNALLPVMVWIYGGGFSVGSSAYRTYNGEYLATEGESWS</sequence>
<dbReference type="Proteomes" id="UP001163046">
    <property type="component" value="Unassembled WGS sequence"/>
</dbReference>
<dbReference type="InterPro" id="IPR051093">
    <property type="entry name" value="Neuroligin/BSAL"/>
</dbReference>
<evidence type="ECO:0000313" key="4">
    <source>
        <dbReference type="EMBL" id="KAJ7340288.1"/>
    </source>
</evidence>
<dbReference type="InterPro" id="IPR029058">
    <property type="entry name" value="AB_hydrolase_fold"/>
</dbReference>
<organism evidence="4 5">
    <name type="scientific">Desmophyllum pertusum</name>
    <dbReference type="NCBI Taxonomy" id="174260"/>
    <lineage>
        <taxon>Eukaryota</taxon>
        <taxon>Metazoa</taxon>
        <taxon>Cnidaria</taxon>
        <taxon>Anthozoa</taxon>
        <taxon>Hexacorallia</taxon>
        <taxon>Scleractinia</taxon>
        <taxon>Caryophylliina</taxon>
        <taxon>Caryophylliidae</taxon>
        <taxon>Desmophyllum</taxon>
    </lineage>
</organism>
<dbReference type="InterPro" id="IPR002018">
    <property type="entry name" value="CarbesteraseB"/>
</dbReference>
<feature type="chain" id="PRO_5040877566" description="Carboxylesterase type B domain-containing protein" evidence="2">
    <location>
        <begin position="21"/>
        <end position="156"/>
    </location>
</feature>
<name>A0A9W9YHX3_9CNID</name>
<feature type="signal peptide" evidence="2">
    <location>
        <begin position="1"/>
        <end position="20"/>
    </location>
</feature>
<comment type="similarity">
    <text evidence="1">Belongs to the type-B carboxylesterase/lipase family.</text>
</comment>
<dbReference type="PANTHER" id="PTHR43903">
    <property type="entry name" value="NEUROLIGIN"/>
    <property type="match status" value="1"/>
</dbReference>